<reference evidence="2" key="1">
    <citation type="journal article" date="2020" name="Stud. Mycol.">
        <title>101 Dothideomycetes genomes: a test case for predicting lifestyles and emergence of pathogens.</title>
        <authorList>
            <person name="Haridas S."/>
            <person name="Albert R."/>
            <person name="Binder M."/>
            <person name="Bloem J."/>
            <person name="Labutti K."/>
            <person name="Salamov A."/>
            <person name="Andreopoulos B."/>
            <person name="Baker S."/>
            <person name="Barry K."/>
            <person name="Bills G."/>
            <person name="Bluhm B."/>
            <person name="Cannon C."/>
            <person name="Castanera R."/>
            <person name="Culley D."/>
            <person name="Daum C."/>
            <person name="Ezra D."/>
            <person name="Gonzalez J."/>
            <person name="Henrissat B."/>
            <person name="Kuo A."/>
            <person name="Liang C."/>
            <person name="Lipzen A."/>
            <person name="Lutzoni F."/>
            <person name="Magnuson J."/>
            <person name="Mondo S."/>
            <person name="Nolan M."/>
            <person name="Ohm R."/>
            <person name="Pangilinan J."/>
            <person name="Park H.-J."/>
            <person name="Ramirez L."/>
            <person name="Alfaro M."/>
            <person name="Sun H."/>
            <person name="Tritt A."/>
            <person name="Yoshinaga Y."/>
            <person name="Zwiers L.-H."/>
            <person name="Turgeon B."/>
            <person name="Goodwin S."/>
            <person name="Spatafora J."/>
            <person name="Crous P."/>
            <person name="Grigoriev I."/>
        </authorList>
    </citation>
    <scope>NUCLEOTIDE SEQUENCE</scope>
    <source>
        <strain evidence="2">ATCC 36951</strain>
    </source>
</reference>
<feature type="region of interest" description="Disordered" evidence="1">
    <location>
        <begin position="31"/>
        <end position="77"/>
    </location>
</feature>
<sequence>MRTLWPQLRTHLAKPSHDLNSISRAITTKVNPTMFGTEQTNTMNPQDKPQTESNDIPLPLPPPPSEEEASKLDMSSGEATVKMDALGPLVVNQDGTLSRIENWGQMTDLEKRNTLRILGKRNQARQDALKAKGEEEKA</sequence>
<keyword evidence="3" id="KW-1185">Reference proteome</keyword>
<name>A0A6A6CB51_ZASCE</name>
<organism evidence="2 3">
    <name type="scientific">Zasmidium cellare ATCC 36951</name>
    <dbReference type="NCBI Taxonomy" id="1080233"/>
    <lineage>
        <taxon>Eukaryota</taxon>
        <taxon>Fungi</taxon>
        <taxon>Dikarya</taxon>
        <taxon>Ascomycota</taxon>
        <taxon>Pezizomycotina</taxon>
        <taxon>Dothideomycetes</taxon>
        <taxon>Dothideomycetidae</taxon>
        <taxon>Mycosphaerellales</taxon>
        <taxon>Mycosphaerellaceae</taxon>
        <taxon>Zasmidium</taxon>
    </lineage>
</organism>
<dbReference type="EMBL" id="ML993610">
    <property type="protein sequence ID" value="KAF2163142.1"/>
    <property type="molecule type" value="Genomic_DNA"/>
</dbReference>
<feature type="compositionally biased region" description="Polar residues" evidence="1">
    <location>
        <begin position="31"/>
        <end position="54"/>
    </location>
</feature>
<protein>
    <submittedName>
        <fullName evidence="2">Uncharacterized protein</fullName>
    </submittedName>
</protein>
<evidence type="ECO:0000313" key="2">
    <source>
        <dbReference type="EMBL" id="KAF2163142.1"/>
    </source>
</evidence>
<accession>A0A6A6CB51</accession>
<dbReference type="OrthoDB" id="4590138at2759"/>
<proteinExistence type="predicted"/>
<dbReference type="RefSeq" id="XP_033664031.1">
    <property type="nucleotide sequence ID" value="XM_033813734.1"/>
</dbReference>
<dbReference type="AlphaFoldDB" id="A0A6A6CB51"/>
<dbReference type="PANTHER" id="PTHR39474">
    <property type="entry name" value="UNNAMED PRODUCT"/>
    <property type="match status" value="1"/>
</dbReference>
<dbReference type="GeneID" id="54567006"/>
<evidence type="ECO:0000256" key="1">
    <source>
        <dbReference type="SAM" id="MobiDB-lite"/>
    </source>
</evidence>
<evidence type="ECO:0000313" key="3">
    <source>
        <dbReference type="Proteomes" id="UP000799537"/>
    </source>
</evidence>
<gene>
    <name evidence="2" type="ORF">M409DRAFT_57807</name>
</gene>
<dbReference type="Proteomes" id="UP000799537">
    <property type="component" value="Unassembled WGS sequence"/>
</dbReference>
<dbReference type="PANTHER" id="PTHR39474:SF1">
    <property type="entry name" value="FUNGAL SPECIFIC TRANSCRIPTION FACTOR"/>
    <property type="match status" value="1"/>
</dbReference>